<accession>A0ABM9YV88</accession>
<evidence type="ECO:0000313" key="2">
    <source>
        <dbReference type="EMBL" id="EEV25257.1"/>
    </source>
</evidence>
<dbReference type="PANTHER" id="PTHR38446:SF1">
    <property type="entry name" value="BLL0914 PROTEIN"/>
    <property type="match status" value="1"/>
</dbReference>
<protein>
    <submittedName>
        <fullName evidence="2">Integral membrane protein</fullName>
    </submittedName>
</protein>
<reference evidence="2 3" key="1">
    <citation type="journal article" date="2010" name="Vet. Microbiol.">
        <title>Production of haemolysins by strains of the Actinobacillus minor/porcitonsillarum complex.</title>
        <authorList>
            <person name="Arya G."/>
            <person name="Niven D.F."/>
        </authorList>
    </citation>
    <scope>NUCLEOTIDE SEQUENCE [LARGE SCALE GENOMIC DNA]</scope>
    <source>
        <strain evidence="3">strain 202</strain>
    </source>
</reference>
<feature type="transmembrane region" description="Helical" evidence="1">
    <location>
        <begin position="48"/>
        <end position="70"/>
    </location>
</feature>
<gene>
    <name evidence="2" type="ORF">AM202_03515</name>
</gene>
<organism evidence="2 3">
    <name type="scientific">Actinobacillus minor 202</name>
    <dbReference type="NCBI Taxonomy" id="591023"/>
    <lineage>
        <taxon>Bacteria</taxon>
        <taxon>Pseudomonadati</taxon>
        <taxon>Pseudomonadota</taxon>
        <taxon>Gammaproteobacteria</taxon>
        <taxon>Pasteurellales</taxon>
        <taxon>Pasteurellaceae</taxon>
        <taxon>Actinobacillus</taxon>
    </lineage>
</organism>
<keyword evidence="1" id="KW-0472">Membrane</keyword>
<evidence type="ECO:0000256" key="1">
    <source>
        <dbReference type="SAM" id="Phobius"/>
    </source>
</evidence>
<dbReference type="EMBL" id="ACFT01000104">
    <property type="protein sequence ID" value="EEV25257.1"/>
    <property type="molecule type" value="Genomic_DNA"/>
</dbReference>
<sequence length="123" mass="13588">MLILAYILITLVALEHFYIMYLDMFALNSPKAKQIFNLDEQTASNPKIQLLFANQGLYNGFLAAGLIFSLCIQQSAVTYFFLSCVIVAAVYGAISAKNKGILIKQGMPAVLALVVNIIFTKLY</sequence>
<keyword evidence="1" id="KW-1133">Transmembrane helix</keyword>
<dbReference type="InterPro" id="IPR009732">
    <property type="entry name" value="DUF1304"/>
</dbReference>
<keyword evidence="3" id="KW-1185">Reference proteome</keyword>
<dbReference type="Pfam" id="PF06993">
    <property type="entry name" value="DUF1304"/>
    <property type="match status" value="1"/>
</dbReference>
<dbReference type="Proteomes" id="UP000003394">
    <property type="component" value="Unassembled WGS sequence"/>
</dbReference>
<feature type="transmembrane region" description="Helical" evidence="1">
    <location>
        <begin position="76"/>
        <end position="94"/>
    </location>
</feature>
<dbReference type="RefSeq" id="WP_005821194.1">
    <property type="nucleotide sequence ID" value="NZ_ACFT01000104.1"/>
</dbReference>
<comment type="caution">
    <text evidence="2">The sequence shown here is derived from an EMBL/GenBank/DDBJ whole genome shotgun (WGS) entry which is preliminary data.</text>
</comment>
<feature type="transmembrane region" description="Helical" evidence="1">
    <location>
        <begin position="101"/>
        <end position="119"/>
    </location>
</feature>
<dbReference type="PANTHER" id="PTHR38446">
    <property type="entry name" value="BLL0914 PROTEIN"/>
    <property type="match status" value="1"/>
</dbReference>
<name>A0ABM9YV88_9PAST</name>
<proteinExistence type="predicted"/>
<evidence type="ECO:0000313" key="3">
    <source>
        <dbReference type="Proteomes" id="UP000003394"/>
    </source>
</evidence>
<feature type="transmembrane region" description="Helical" evidence="1">
    <location>
        <begin position="6"/>
        <end position="27"/>
    </location>
</feature>
<keyword evidence="1" id="KW-0812">Transmembrane</keyword>